<dbReference type="SUPFAM" id="SSF56281">
    <property type="entry name" value="Metallo-hydrolase/oxidoreductase"/>
    <property type="match status" value="1"/>
</dbReference>
<comment type="subcellular location">
    <subcellularLocation>
        <location evidence="1">Cell membrane</location>
        <topology evidence="1">Multi-pass membrane protein</topology>
    </subcellularLocation>
</comment>
<dbReference type="Gene3D" id="3.60.15.10">
    <property type="entry name" value="Ribonuclease Z/Hydroxyacylglutathione hydrolase-like"/>
    <property type="match status" value="1"/>
</dbReference>
<feature type="transmembrane region" description="Helical" evidence="6">
    <location>
        <begin position="310"/>
        <end position="330"/>
    </location>
</feature>
<evidence type="ECO:0000256" key="6">
    <source>
        <dbReference type="SAM" id="Phobius"/>
    </source>
</evidence>
<feature type="transmembrane region" description="Helical" evidence="6">
    <location>
        <begin position="267"/>
        <end position="290"/>
    </location>
</feature>
<feature type="transmembrane region" description="Helical" evidence="6">
    <location>
        <begin position="233"/>
        <end position="255"/>
    </location>
</feature>
<evidence type="ECO:0000256" key="2">
    <source>
        <dbReference type="ARBA" id="ARBA00022475"/>
    </source>
</evidence>
<feature type="transmembrane region" description="Helical" evidence="6">
    <location>
        <begin position="477"/>
        <end position="497"/>
    </location>
</feature>
<keyword evidence="9" id="KW-1185">Reference proteome</keyword>
<keyword evidence="3 6" id="KW-0812">Transmembrane</keyword>
<dbReference type="OrthoDB" id="9761531at2"/>
<sequence length="756" mass="85895">MVTLFVIFFLPLLPPVWYQFGLFPSLILIAATLLVSLFYYGRQRRFFSEQKHPYVLLVYALLASLMLIQLERQLQHPLPASLKHQTLPLTVCINRAVASYDDVWFSRARVVSQPAQTQLRNIQISLPKAKVTQPIYPGDCLVGAFRLRQPLGFLTPGGFDADRYYFSTQMDAKATLVDLYSLQYQPKRSERLYKNRQASFHSDSAFDIWAALFLGWSHSIDQDLKNTFSQNQLMHLFVVSGMHIGFISVFCLLLIKVVMQPWSSRLLLSTTVQYTLALLFVVLYVAFLGWPVPATRALIMLLVPFMIMRLAIRLNWLMALLVALAVLSLLKPEAWLSLGAWLSFISILIIIVLIRWQWMSLGHWLLRLFLFQCTMSLTTLPWAFLSGFSMNPFAGVLNFFITPLIGFLLLPLAFLIALQPMPIVVSVYEFVVQTLLMLLHWTQQFAFQFAWFSPLLVISVVALLVLFIWFVDRRLTSIVLLLVLLVSLIRYGFYGFAYRLPMMKTQAARVTLYDVGHGSSLLIEDQYGRWLVDTGGGLRSGLSYFQRDLDRQVGPLSGLIVTHADADHAMAVEYIMNTQAAFLAWSGQPERLAKAPHRSGFNHCNADTSPTPNMRFIAVPEPFRQSSNDHSCILLYQAQGKRMIITGDAGKSIEYFLLQAYPELFPLDIVVLGHHGSATSSSHDWLQANRGALYLVSNGDRLSPRWPAAAIVSWFDAHPEQQLLSTAQLGSIRLYFDSDGLKVKHSATAYRMRLIR</sequence>
<gene>
    <name evidence="8" type="ORF">FME95_02900</name>
</gene>
<dbReference type="InterPro" id="IPR025405">
    <property type="entry name" value="DUF4131"/>
</dbReference>
<accession>A0A5C8Z8F6</accession>
<organism evidence="8 9">
    <name type="scientific">Reinekea thalattae</name>
    <dbReference type="NCBI Taxonomy" id="2593301"/>
    <lineage>
        <taxon>Bacteria</taxon>
        <taxon>Pseudomonadati</taxon>
        <taxon>Pseudomonadota</taxon>
        <taxon>Gammaproteobacteria</taxon>
        <taxon>Oceanospirillales</taxon>
        <taxon>Saccharospirillaceae</taxon>
        <taxon>Reinekea</taxon>
    </lineage>
</organism>
<evidence type="ECO:0000313" key="8">
    <source>
        <dbReference type="EMBL" id="TXR53533.1"/>
    </source>
</evidence>
<dbReference type="AlphaFoldDB" id="A0A5C8Z8F6"/>
<evidence type="ECO:0000256" key="4">
    <source>
        <dbReference type="ARBA" id="ARBA00022989"/>
    </source>
</evidence>
<evidence type="ECO:0000256" key="3">
    <source>
        <dbReference type="ARBA" id="ARBA00022692"/>
    </source>
</evidence>
<dbReference type="InterPro" id="IPR004477">
    <property type="entry name" value="ComEC_N"/>
</dbReference>
<name>A0A5C8Z8F6_9GAMM</name>
<dbReference type="SMART" id="SM00849">
    <property type="entry name" value="Lactamase_B"/>
    <property type="match status" value="1"/>
</dbReference>
<keyword evidence="4 6" id="KW-1133">Transmembrane helix</keyword>
<evidence type="ECO:0000256" key="5">
    <source>
        <dbReference type="ARBA" id="ARBA00023136"/>
    </source>
</evidence>
<keyword evidence="5 6" id="KW-0472">Membrane</keyword>
<dbReference type="PANTHER" id="PTHR30619">
    <property type="entry name" value="DNA INTERNALIZATION/COMPETENCE PROTEIN COMEC/REC2"/>
    <property type="match status" value="1"/>
</dbReference>
<dbReference type="Pfam" id="PF13567">
    <property type="entry name" value="DUF4131"/>
    <property type="match status" value="1"/>
</dbReference>
<dbReference type="InterPro" id="IPR001279">
    <property type="entry name" value="Metallo-B-lactamas"/>
</dbReference>
<dbReference type="NCBIfam" id="TIGR00360">
    <property type="entry name" value="ComEC_N-term"/>
    <property type="match status" value="1"/>
</dbReference>
<evidence type="ECO:0000313" key="9">
    <source>
        <dbReference type="Proteomes" id="UP000321764"/>
    </source>
</evidence>
<evidence type="ECO:0000256" key="1">
    <source>
        <dbReference type="ARBA" id="ARBA00004651"/>
    </source>
</evidence>
<feature type="domain" description="Metallo-beta-lactamase" evidence="7">
    <location>
        <begin position="517"/>
        <end position="674"/>
    </location>
</feature>
<keyword evidence="2" id="KW-1003">Cell membrane</keyword>
<dbReference type="GO" id="GO:0005886">
    <property type="term" value="C:plasma membrane"/>
    <property type="evidence" value="ECO:0007669"/>
    <property type="project" value="UniProtKB-SubCell"/>
</dbReference>
<feature type="transmembrane region" description="Helical" evidence="6">
    <location>
        <begin position="423"/>
        <end position="442"/>
    </location>
</feature>
<dbReference type="Proteomes" id="UP000321764">
    <property type="component" value="Unassembled WGS sequence"/>
</dbReference>
<dbReference type="Pfam" id="PF00753">
    <property type="entry name" value="Lactamase_B"/>
    <property type="match status" value="1"/>
</dbReference>
<dbReference type="PANTHER" id="PTHR30619:SF1">
    <property type="entry name" value="RECOMBINATION PROTEIN 2"/>
    <property type="match status" value="1"/>
</dbReference>
<dbReference type="EMBL" id="VKAD01000001">
    <property type="protein sequence ID" value="TXR53533.1"/>
    <property type="molecule type" value="Genomic_DNA"/>
</dbReference>
<reference evidence="8 9" key="1">
    <citation type="submission" date="2019-07" db="EMBL/GenBank/DDBJ databases">
        <title>Reinekea sp. strain SSH23 genome sequencing and assembly.</title>
        <authorList>
            <person name="Kim I."/>
        </authorList>
    </citation>
    <scope>NUCLEOTIDE SEQUENCE [LARGE SCALE GENOMIC DNA]</scope>
    <source>
        <strain evidence="8 9">SSH23</strain>
    </source>
</reference>
<feature type="transmembrane region" description="Helical" evidence="6">
    <location>
        <begin position="337"/>
        <end position="358"/>
    </location>
</feature>
<dbReference type="InterPro" id="IPR052159">
    <property type="entry name" value="Competence_DNA_uptake"/>
</dbReference>
<feature type="transmembrane region" description="Helical" evidence="6">
    <location>
        <begin position="396"/>
        <end position="417"/>
    </location>
</feature>
<protein>
    <submittedName>
        <fullName evidence="8">DUF4131 domain-containing protein</fullName>
    </submittedName>
</protein>
<feature type="transmembrane region" description="Helical" evidence="6">
    <location>
        <begin position="20"/>
        <end position="41"/>
    </location>
</feature>
<dbReference type="InterPro" id="IPR036866">
    <property type="entry name" value="RibonucZ/Hydroxyglut_hydro"/>
</dbReference>
<evidence type="ECO:0000259" key="7">
    <source>
        <dbReference type="SMART" id="SM00849"/>
    </source>
</evidence>
<dbReference type="Pfam" id="PF03772">
    <property type="entry name" value="Competence"/>
    <property type="match status" value="1"/>
</dbReference>
<comment type="caution">
    <text evidence="8">The sequence shown here is derived from an EMBL/GenBank/DDBJ whole genome shotgun (WGS) entry which is preliminary data.</text>
</comment>
<proteinExistence type="predicted"/>
<feature type="transmembrane region" description="Helical" evidence="6">
    <location>
        <begin position="364"/>
        <end position="384"/>
    </location>
</feature>
<feature type="transmembrane region" description="Helical" evidence="6">
    <location>
        <begin position="449"/>
        <end position="471"/>
    </location>
</feature>